<comment type="caution">
    <text evidence="2">The sequence shown here is derived from an EMBL/GenBank/DDBJ whole genome shotgun (WGS) entry which is preliminary data.</text>
</comment>
<evidence type="ECO:0000256" key="1">
    <source>
        <dbReference type="SAM" id="MobiDB-lite"/>
    </source>
</evidence>
<reference evidence="2" key="1">
    <citation type="submission" date="2024-05" db="EMBL/GenBank/DDBJ databases">
        <title>Whole genome shotgun sequence of Streptomyces hydrogenans NBRC 13475.</title>
        <authorList>
            <person name="Komaki H."/>
            <person name="Tamura T."/>
        </authorList>
    </citation>
    <scope>NUCLEOTIDE SEQUENCE</scope>
    <source>
        <strain evidence="2">NBRC 13475</strain>
    </source>
</reference>
<protein>
    <submittedName>
        <fullName evidence="2">Uncharacterized protein</fullName>
    </submittedName>
</protein>
<accession>A0ABQ3P9F5</accession>
<proteinExistence type="predicted"/>
<feature type="compositionally biased region" description="Gly residues" evidence="1">
    <location>
        <begin position="10"/>
        <end position="20"/>
    </location>
</feature>
<dbReference type="EMBL" id="BNDW01000019">
    <property type="protein sequence ID" value="GHI21652.1"/>
    <property type="molecule type" value="Genomic_DNA"/>
</dbReference>
<evidence type="ECO:0000313" key="3">
    <source>
        <dbReference type="Proteomes" id="UP001052739"/>
    </source>
</evidence>
<sequence>MRQVAHSRGLRGGSAPGTGGVITTRRSRPRVRVLLDVLLGAPTVQPAETRRAPAPCASPREPSLAAALSRDLAAALDGRESTVAVAVRHPVRGLRCELDDSRLYGSAAALWQGLSRDRLDRVLREAGSPCSPPSPAAPGPSP</sequence>
<gene>
    <name evidence="2" type="ORF">Shyd_30230</name>
</gene>
<evidence type="ECO:0000313" key="2">
    <source>
        <dbReference type="EMBL" id="GHI21652.1"/>
    </source>
</evidence>
<organism evidence="2 3">
    <name type="scientific">Streptomyces hydrogenans</name>
    <dbReference type="NCBI Taxonomy" id="1873719"/>
    <lineage>
        <taxon>Bacteria</taxon>
        <taxon>Bacillati</taxon>
        <taxon>Actinomycetota</taxon>
        <taxon>Actinomycetes</taxon>
        <taxon>Kitasatosporales</taxon>
        <taxon>Streptomycetaceae</taxon>
        <taxon>Streptomyces</taxon>
    </lineage>
</organism>
<name>A0ABQ3P9F5_9ACTN</name>
<feature type="region of interest" description="Disordered" evidence="1">
    <location>
        <begin position="1"/>
        <end position="25"/>
    </location>
</feature>
<keyword evidence="3" id="KW-1185">Reference proteome</keyword>
<dbReference type="Proteomes" id="UP001052739">
    <property type="component" value="Unassembled WGS sequence"/>
</dbReference>